<protein>
    <submittedName>
        <fullName evidence="9">Penicillin acylase family protein</fullName>
    </submittedName>
    <submittedName>
        <fullName evidence="8">Penicillin amidase</fullName>
    </submittedName>
</protein>
<keyword evidence="7" id="KW-1133">Transmembrane helix</keyword>
<dbReference type="EMBL" id="CP038462">
    <property type="protein sequence ID" value="QCC78122.1"/>
    <property type="molecule type" value="Genomic_DNA"/>
</dbReference>
<dbReference type="Gene3D" id="2.30.120.10">
    <property type="match status" value="1"/>
</dbReference>
<name>A0A4P7UD03_9ACTN</name>
<feature type="binding site" evidence="5">
    <location>
        <position position="396"/>
    </location>
    <ligand>
        <name>Ca(2+)</name>
        <dbReference type="ChEBI" id="CHEBI:29108"/>
    </ligand>
</feature>
<dbReference type="EMBL" id="BMCK01000003">
    <property type="protein sequence ID" value="GGD21767.1"/>
    <property type="molecule type" value="Genomic_DNA"/>
</dbReference>
<organism evidence="9 10">
    <name type="scientific">Nocardioides daphniae</name>
    <dbReference type="NCBI Taxonomy" id="402297"/>
    <lineage>
        <taxon>Bacteria</taxon>
        <taxon>Bacillati</taxon>
        <taxon>Actinomycetota</taxon>
        <taxon>Actinomycetes</taxon>
        <taxon>Propionibacteriales</taxon>
        <taxon>Nocardioidaceae</taxon>
        <taxon>Nocardioides</taxon>
    </lineage>
</organism>
<evidence type="ECO:0000256" key="6">
    <source>
        <dbReference type="SAM" id="MobiDB-lite"/>
    </source>
</evidence>
<evidence type="ECO:0000256" key="2">
    <source>
        <dbReference type="ARBA" id="ARBA00022801"/>
    </source>
</evidence>
<evidence type="ECO:0000256" key="4">
    <source>
        <dbReference type="PIRSR" id="PIRSR001227-1"/>
    </source>
</evidence>
<dbReference type="PANTHER" id="PTHR34218">
    <property type="entry name" value="PEPTIDASE S45 PENICILLIN AMIDASE"/>
    <property type="match status" value="1"/>
</dbReference>
<dbReference type="PANTHER" id="PTHR34218:SF4">
    <property type="entry name" value="ACYL-HOMOSERINE LACTONE ACYLASE QUIP"/>
    <property type="match status" value="1"/>
</dbReference>
<dbReference type="CDD" id="cd03747">
    <property type="entry name" value="Ntn_PGA_like"/>
    <property type="match status" value="1"/>
</dbReference>
<dbReference type="InterPro" id="IPR014395">
    <property type="entry name" value="Pen/GL7ACA/AHL_acylase"/>
</dbReference>
<evidence type="ECO:0000256" key="3">
    <source>
        <dbReference type="ARBA" id="ARBA00023145"/>
    </source>
</evidence>
<accession>A0A4P7UD03</accession>
<dbReference type="Pfam" id="PF01804">
    <property type="entry name" value="Penicil_amidase"/>
    <property type="match status" value="1"/>
</dbReference>
<dbReference type="GO" id="GO:0016811">
    <property type="term" value="F:hydrolase activity, acting on carbon-nitrogen (but not peptide) bonds, in linear amides"/>
    <property type="evidence" value="ECO:0007669"/>
    <property type="project" value="InterPro"/>
</dbReference>
<evidence type="ECO:0000256" key="7">
    <source>
        <dbReference type="SAM" id="Phobius"/>
    </source>
</evidence>
<proteinExistence type="inferred from homology"/>
<feature type="region of interest" description="Disordered" evidence="6">
    <location>
        <begin position="1"/>
        <end position="21"/>
    </location>
</feature>
<dbReference type="PIRSF" id="PIRSF001227">
    <property type="entry name" value="Pen_acylase"/>
    <property type="match status" value="1"/>
</dbReference>
<dbReference type="SUPFAM" id="SSF56235">
    <property type="entry name" value="N-terminal nucleophile aminohydrolases (Ntn hydrolases)"/>
    <property type="match status" value="1"/>
</dbReference>
<feature type="transmembrane region" description="Helical" evidence="7">
    <location>
        <begin position="34"/>
        <end position="54"/>
    </location>
</feature>
<comment type="similarity">
    <text evidence="1">Belongs to the peptidase S45 family.</text>
</comment>
<keyword evidence="2" id="KW-0378">Hydrolase</keyword>
<dbReference type="Gene3D" id="3.60.20.10">
    <property type="entry name" value="Glutamine Phosphoribosylpyrophosphate, subunit 1, domain 1"/>
    <property type="match status" value="1"/>
</dbReference>
<keyword evidence="7" id="KW-0812">Transmembrane</keyword>
<keyword evidence="3" id="KW-0865">Zymogen</keyword>
<sequence>MSTQTGPVTDAAPAAPATPAPGSWWERYRSWPTWAHVTTGLVIALVLLLVALAVHATNVYRRPLPQTTGEAQLPGLGAAVEVLRDANGVPQLYADTDRDLIRAQGYVHAQERFFEMDVRRHATAGRLAELFGREALDSDKMVRTMGWRRVADEELGLVSTDTRALLDAYADGVNAYLAQHDPDEIAVEYSLLGLTGLDHVPAKWTATDSLAWLKAMAWDLRGNMDDEIDRAVAALDNDPSVVADLHPPYDARRHLSIVPEAASVSGRVDEVADELADDLADGGSSPAAAVAALDAARAAADAVPALLGRGDSLGSNSWVVAGSRTATGKPLLANDPHLGTSQPGIWTQMGLHCREVTPDCTLDVAGFTFSGFPGVVIGHNAEIAWGFTNLGPDVTDLYLERVRGDVWWQDGRARRLEDRTETIRVRGEEDFVLRVRSTDHGPLISDVFQDASSVGANAAREAGEPDPYAVALRWTALDPGTTADAVFALNRAGDWTSFRAAAALFDVPSQNLVYADRAGNIGYQAPGRIPVRRPGHDGRTPAAGWRKANDWTGRHIPFEALPSVLNPAEGFIVTANQAVTGPDYPYFLTDDWDEGYRAQRIRELLADDTEVSVGDMARIQLDAANPMADALVPALTAIDDLSPYVQEAVDLLAEWDGQDRADSAAAAYFHVVWERLLALTFHDDLRERIHPNGGARWVSVVERLLTQPRHALWDDRDTEETEQRDDVLRRALVEARDEMTARRSRNPDRWAWGHLHELELTHQTLGTSGIGLVERIFNRNGGGVDGSHAAPNATAYDATEGFTVTSSPSMRMVVDLADFDDSRWVNLTGVSGHPASSHYDDQVELFVEGRTLPWHFSRDAVRRASEDRLLLAPTDD</sequence>
<dbReference type="InterPro" id="IPR023343">
    <property type="entry name" value="Penicillin_amidase_dom1"/>
</dbReference>
<evidence type="ECO:0000313" key="11">
    <source>
        <dbReference type="Proteomes" id="UP000630594"/>
    </source>
</evidence>
<dbReference type="InterPro" id="IPR029055">
    <property type="entry name" value="Ntn_hydrolases_N"/>
</dbReference>
<reference evidence="8" key="2">
    <citation type="journal article" date="2014" name="Int. J. Syst. Evol. Microbiol.">
        <title>Complete genome of a new Firmicutes species belonging to the dominant human colonic microbiota ('Ruminococcus bicirculans') reveals two chromosomes and a selective capacity to utilize plant glucans.</title>
        <authorList>
            <consortium name="NISC Comparative Sequencing Program"/>
            <person name="Wegmann U."/>
            <person name="Louis P."/>
            <person name="Goesmann A."/>
            <person name="Henrissat B."/>
            <person name="Duncan S.H."/>
            <person name="Flint H.J."/>
        </authorList>
    </citation>
    <scope>NUCLEOTIDE SEQUENCE</scope>
    <source>
        <strain evidence="8">CCM 7403</strain>
    </source>
</reference>
<keyword evidence="5" id="KW-0479">Metal-binding</keyword>
<dbReference type="RefSeq" id="WP_135833160.1">
    <property type="nucleotide sequence ID" value="NZ_BMCK01000003.1"/>
</dbReference>
<dbReference type="Gene3D" id="1.10.1400.10">
    <property type="match status" value="1"/>
</dbReference>
<dbReference type="Proteomes" id="UP000297025">
    <property type="component" value="Chromosome"/>
</dbReference>
<feature type="binding site" evidence="5">
    <location>
        <position position="227"/>
    </location>
    <ligand>
        <name>Ca(2+)</name>
        <dbReference type="ChEBI" id="CHEBI:29108"/>
    </ligand>
</feature>
<reference evidence="9" key="4">
    <citation type="submission" date="2019-03" db="EMBL/GenBank/DDBJ databases">
        <authorList>
            <person name="Huang Y."/>
        </authorList>
    </citation>
    <scope>NUCLEOTIDE SEQUENCE</scope>
    <source>
        <strain evidence="9">JCM 16608</strain>
    </source>
</reference>
<reference evidence="9 10" key="1">
    <citation type="journal article" date="2008" name="Int. J. Syst. Evol. Microbiol.">
        <title>Nocardioides daphniae sp. nov., isolated from Daphnia cucullata (Crustacea: Cladocera).</title>
        <authorList>
            <person name="Toth E.M."/>
            <person name="Keki Z."/>
            <person name="Homonnay Z.G."/>
            <person name="Borsodi A.K."/>
            <person name="Marialigeti K."/>
            <person name="Schumann P."/>
        </authorList>
    </citation>
    <scope>NUCLEOTIDE SEQUENCE [LARGE SCALE GENOMIC DNA]</scope>
    <source>
        <strain evidence="9 10">JCM 16608</strain>
    </source>
</reference>
<comment type="cofactor">
    <cofactor evidence="5">
        <name>Ca(2+)</name>
        <dbReference type="ChEBI" id="CHEBI:29108"/>
    </cofactor>
    <text evidence="5">Binds 1 Ca(2+) ion per dimer.</text>
</comment>
<evidence type="ECO:0000256" key="1">
    <source>
        <dbReference type="ARBA" id="ARBA00006586"/>
    </source>
</evidence>
<reference evidence="11" key="3">
    <citation type="journal article" date="2019" name="Int. J. Syst. Evol. Microbiol.">
        <title>The Global Catalogue of Microorganisms (GCM) 10K type strain sequencing project: providing services to taxonomists for standard genome sequencing and annotation.</title>
        <authorList>
            <consortium name="The Broad Institute Genomics Platform"/>
            <consortium name="The Broad Institute Genome Sequencing Center for Infectious Disease"/>
            <person name="Wu L."/>
            <person name="Ma J."/>
        </authorList>
    </citation>
    <scope>NUCLEOTIDE SEQUENCE [LARGE SCALE GENOMIC DNA]</scope>
    <source>
        <strain evidence="11">CCM 7403</strain>
    </source>
</reference>
<reference evidence="8" key="5">
    <citation type="submission" date="2024-05" db="EMBL/GenBank/DDBJ databases">
        <authorList>
            <person name="Sun Q."/>
            <person name="Sedlacek I."/>
        </authorList>
    </citation>
    <scope>NUCLEOTIDE SEQUENCE</scope>
    <source>
        <strain evidence="8">CCM 7403</strain>
    </source>
</reference>
<dbReference type="AlphaFoldDB" id="A0A4P7UD03"/>
<dbReference type="KEGG" id="ndp:E2C04_14725"/>
<dbReference type="Gene3D" id="1.10.439.10">
    <property type="entry name" value="Penicillin Amidohydrolase, domain 1"/>
    <property type="match status" value="1"/>
</dbReference>
<gene>
    <name evidence="9" type="ORF">E2C04_14725</name>
    <name evidence="8" type="ORF">GCM10007231_21170</name>
</gene>
<feature type="binding site" evidence="5">
    <location>
        <position position="393"/>
    </location>
    <ligand>
        <name>Ca(2+)</name>
        <dbReference type="ChEBI" id="CHEBI:29108"/>
    </ligand>
</feature>
<dbReference type="InterPro" id="IPR043147">
    <property type="entry name" value="Penicillin_amidase_A-knob"/>
</dbReference>
<keyword evidence="11" id="KW-1185">Reference proteome</keyword>
<dbReference type="GO" id="GO:0046872">
    <property type="term" value="F:metal ion binding"/>
    <property type="evidence" value="ECO:0007669"/>
    <property type="project" value="UniProtKB-KW"/>
</dbReference>
<feature type="compositionally biased region" description="Low complexity" evidence="6">
    <location>
        <begin position="11"/>
        <end position="21"/>
    </location>
</feature>
<dbReference type="Proteomes" id="UP000630594">
    <property type="component" value="Unassembled WGS sequence"/>
</dbReference>
<evidence type="ECO:0000313" key="9">
    <source>
        <dbReference type="EMBL" id="QCC78122.1"/>
    </source>
</evidence>
<dbReference type="OrthoDB" id="5240333at2"/>
<keyword evidence="5" id="KW-0106">Calcium</keyword>
<feature type="active site" description="Nucleophile" evidence="4">
    <location>
        <position position="315"/>
    </location>
</feature>
<dbReference type="InterPro" id="IPR043146">
    <property type="entry name" value="Penicillin_amidase_N_B-knob"/>
</dbReference>
<keyword evidence="7" id="KW-0472">Membrane</keyword>
<evidence type="ECO:0000313" key="10">
    <source>
        <dbReference type="Proteomes" id="UP000297025"/>
    </source>
</evidence>
<evidence type="ECO:0000313" key="8">
    <source>
        <dbReference type="EMBL" id="GGD21767.1"/>
    </source>
</evidence>
<dbReference type="GO" id="GO:0017000">
    <property type="term" value="P:antibiotic biosynthetic process"/>
    <property type="evidence" value="ECO:0007669"/>
    <property type="project" value="InterPro"/>
</dbReference>
<evidence type="ECO:0000256" key="5">
    <source>
        <dbReference type="PIRSR" id="PIRSR001227-2"/>
    </source>
</evidence>
<dbReference type="InterPro" id="IPR002692">
    <property type="entry name" value="S45"/>
</dbReference>